<dbReference type="SUPFAM" id="SSF56112">
    <property type="entry name" value="Protein kinase-like (PK-like)"/>
    <property type="match status" value="1"/>
</dbReference>
<dbReference type="InterPro" id="IPR008271">
    <property type="entry name" value="Ser/Thr_kinase_AS"/>
</dbReference>
<keyword evidence="2" id="KW-0808">Transferase</keyword>
<dbReference type="PROSITE" id="PS50011">
    <property type="entry name" value="PROTEIN_KINASE_DOM"/>
    <property type="match status" value="1"/>
</dbReference>
<dbReference type="GO" id="GO:0009506">
    <property type="term" value="C:plasmodesma"/>
    <property type="evidence" value="ECO:0007669"/>
    <property type="project" value="TreeGrafter"/>
</dbReference>
<keyword evidence="3 6" id="KW-0547">Nucleotide-binding</keyword>
<proteinExistence type="inferred from homology"/>
<evidence type="ECO:0000259" key="8">
    <source>
        <dbReference type="PROSITE" id="PS50011"/>
    </source>
</evidence>
<dbReference type="InterPro" id="IPR000719">
    <property type="entry name" value="Prot_kinase_dom"/>
</dbReference>
<evidence type="ECO:0000256" key="5">
    <source>
        <dbReference type="ARBA" id="ARBA00022840"/>
    </source>
</evidence>
<feature type="domain" description="Protein kinase" evidence="8">
    <location>
        <begin position="25"/>
        <end position="303"/>
    </location>
</feature>
<dbReference type="FunFam" id="3.30.200.20:FF:000039">
    <property type="entry name" value="receptor-like protein kinase FERONIA"/>
    <property type="match status" value="1"/>
</dbReference>
<dbReference type="InterPro" id="IPR001245">
    <property type="entry name" value="Ser-Thr/Tyr_kinase_cat_dom"/>
</dbReference>
<dbReference type="Gene3D" id="1.10.510.10">
    <property type="entry name" value="Transferase(Phosphotransferase) domain 1"/>
    <property type="match status" value="1"/>
</dbReference>
<protein>
    <submittedName>
        <fullName evidence="9">Protein kinase, ATP binding site, Serine/threonine-protein kinase Plk3</fullName>
    </submittedName>
</protein>
<dbReference type="InterPro" id="IPR011009">
    <property type="entry name" value="Kinase-like_dom_sf"/>
</dbReference>
<dbReference type="PANTHER" id="PTHR27003">
    <property type="entry name" value="OS07G0166700 PROTEIN"/>
    <property type="match status" value="1"/>
</dbReference>
<dbReference type="InterPro" id="IPR045272">
    <property type="entry name" value="ANXUR1/2-like"/>
</dbReference>
<comment type="similarity">
    <text evidence="7">Belongs to the protein kinase superfamily.</text>
</comment>
<dbReference type="PANTHER" id="PTHR27003:SF338">
    <property type="entry name" value="TYROSINE-PROTEIN KINASE, NON-RECEPTOR JAK_TYK2-RELATED"/>
    <property type="match status" value="1"/>
</dbReference>
<dbReference type="SMART" id="SM00220">
    <property type="entry name" value="S_TKc"/>
    <property type="match status" value="1"/>
</dbReference>
<dbReference type="PROSITE" id="PS00107">
    <property type="entry name" value="PROTEIN_KINASE_ATP"/>
    <property type="match status" value="1"/>
</dbReference>
<dbReference type="PROSITE" id="PS00108">
    <property type="entry name" value="PROTEIN_KINASE_ST"/>
    <property type="match status" value="1"/>
</dbReference>
<dbReference type="Proteomes" id="UP000245207">
    <property type="component" value="Unassembled WGS sequence"/>
</dbReference>
<comment type="caution">
    <text evidence="9">The sequence shown here is derived from an EMBL/GenBank/DDBJ whole genome shotgun (WGS) entry which is preliminary data.</text>
</comment>
<name>A0A2U1PJI3_ARTAN</name>
<keyword evidence="5 6" id="KW-0067">ATP-binding</keyword>
<sequence>MASFLTEFKHLEIQLEDIISATNNFDESKVIGRGGFGKVYAGELSHSQSGERSLVAIKRLDRRYGQGDPEFFKEIRMLSCYRHENLISLLGFCCQGGEMILIYEHASRGSLDRLLASADLTWMQRLTICLEAAKGLSFLHDPNGTQQRVLHRDIKSANILLDKNMTAKVSDFGLSKMGSTNPQYSLLITGVVGTRGYCDPLYMETYQLTKESDVYSFGVVLFEVLCGRQCVEFINGQLKILVPFWKQTYVDKKLEGIVLEDIKQQMNQRSLEIFAGIAYHCLQISREQRPTMSLVVEKLEVALQMQMLSKEEPLEQECSVPLKEGLMLDKDSDKISCMLGPKDMLITWLGDTRYWQWGHMPESRFPEVAILKEVWWLDIYGKIPSVMLSPKSTYVAYLVFQITRDSTGLDDPAKTTVSFGGIRNETSNVYLKQPRSWARYEAPTHVSATTRNDGLMEIKLGEFDHNDGDEGEVEMWFQNHDNTRIKKGLIVEGIELRPK</sequence>
<dbReference type="EMBL" id="PKPP01001073">
    <property type="protein sequence ID" value="PWA85913.1"/>
    <property type="molecule type" value="Genomic_DNA"/>
</dbReference>
<dbReference type="STRING" id="35608.A0A2U1PJI3"/>
<evidence type="ECO:0000313" key="10">
    <source>
        <dbReference type="Proteomes" id="UP000245207"/>
    </source>
</evidence>
<dbReference type="GO" id="GO:0004674">
    <property type="term" value="F:protein serine/threonine kinase activity"/>
    <property type="evidence" value="ECO:0007669"/>
    <property type="project" value="UniProtKB-KW"/>
</dbReference>
<evidence type="ECO:0000256" key="7">
    <source>
        <dbReference type="RuleBase" id="RU000304"/>
    </source>
</evidence>
<evidence type="ECO:0000256" key="1">
    <source>
        <dbReference type="ARBA" id="ARBA00022527"/>
    </source>
</evidence>
<dbReference type="GO" id="GO:0005886">
    <property type="term" value="C:plasma membrane"/>
    <property type="evidence" value="ECO:0007669"/>
    <property type="project" value="TreeGrafter"/>
</dbReference>
<accession>A0A2U1PJI3</accession>
<feature type="binding site" evidence="6">
    <location>
        <position position="58"/>
    </location>
    <ligand>
        <name>ATP</name>
        <dbReference type="ChEBI" id="CHEBI:30616"/>
    </ligand>
</feature>
<dbReference type="Gene3D" id="3.30.200.20">
    <property type="entry name" value="Phosphorylase Kinase, domain 1"/>
    <property type="match status" value="1"/>
</dbReference>
<dbReference type="Pfam" id="PF14299">
    <property type="entry name" value="PP2"/>
    <property type="match status" value="1"/>
</dbReference>
<keyword evidence="1 7" id="KW-0723">Serine/threonine-protein kinase</keyword>
<gene>
    <name evidence="9" type="ORF">CTI12_AA145790</name>
</gene>
<dbReference type="AlphaFoldDB" id="A0A2U1PJI3"/>
<organism evidence="9 10">
    <name type="scientific">Artemisia annua</name>
    <name type="common">Sweet wormwood</name>
    <dbReference type="NCBI Taxonomy" id="35608"/>
    <lineage>
        <taxon>Eukaryota</taxon>
        <taxon>Viridiplantae</taxon>
        <taxon>Streptophyta</taxon>
        <taxon>Embryophyta</taxon>
        <taxon>Tracheophyta</taxon>
        <taxon>Spermatophyta</taxon>
        <taxon>Magnoliopsida</taxon>
        <taxon>eudicotyledons</taxon>
        <taxon>Gunneridae</taxon>
        <taxon>Pentapetalae</taxon>
        <taxon>asterids</taxon>
        <taxon>campanulids</taxon>
        <taxon>Asterales</taxon>
        <taxon>Asteraceae</taxon>
        <taxon>Asteroideae</taxon>
        <taxon>Anthemideae</taxon>
        <taxon>Artemisiinae</taxon>
        <taxon>Artemisia</taxon>
    </lineage>
</organism>
<evidence type="ECO:0000256" key="2">
    <source>
        <dbReference type="ARBA" id="ARBA00022679"/>
    </source>
</evidence>
<evidence type="ECO:0000256" key="4">
    <source>
        <dbReference type="ARBA" id="ARBA00022777"/>
    </source>
</evidence>
<dbReference type="Pfam" id="PF07714">
    <property type="entry name" value="PK_Tyr_Ser-Thr"/>
    <property type="match status" value="1"/>
</dbReference>
<keyword evidence="10" id="KW-1185">Reference proteome</keyword>
<dbReference type="OrthoDB" id="4062651at2759"/>
<evidence type="ECO:0000256" key="6">
    <source>
        <dbReference type="PROSITE-ProRule" id="PRU10141"/>
    </source>
</evidence>
<keyword evidence="4 9" id="KW-0418">Kinase</keyword>
<reference evidence="9 10" key="1">
    <citation type="journal article" date="2018" name="Mol. Plant">
        <title>The genome of Artemisia annua provides insight into the evolution of Asteraceae family and artemisinin biosynthesis.</title>
        <authorList>
            <person name="Shen Q."/>
            <person name="Zhang L."/>
            <person name="Liao Z."/>
            <person name="Wang S."/>
            <person name="Yan T."/>
            <person name="Shi P."/>
            <person name="Liu M."/>
            <person name="Fu X."/>
            <person name="Pan Q."/>
            <person name="Wang Y."/>
            <person name="Lv Z."/>
            <person name="Lu X."/>
            <person name="Zhang F."/>
            <person name="Jiang W."/>
            <person name="Ma Y."/>
            <person name="Chen M."/>
            <person name="Hao X."/>
            <person name="Li L."/>
            <person name="Tang Y."/>
            <person name="Lv G."/>
            <person name="Zhou Y."/>
            <person name="Sun X."/>
            <person name="Brodelius P.E."/>
            <person name="Rose J.K.C."/>
            <person name="Tang K."/>
        </authorList>
    </citation>
    <scope>NUCLEOTIDE SEQUENCE [LARGE SCALE GENOMIC DNA]</scope>
    <source>
        <strain evidence="10">cv. Huhao1</strain>
        <tissue evidence="9">Leaf</tissue>
    </source>
</reference>
<dbReference type="InterPro" id="IPR025886">
    <property type="entry name" value="PP2-like"/>
</dbReference>
<evidence type="ECO:0000256" key="3">
    <source>
        <dbReference type="ARBA" id="ARBA00022741"/>
    </source>
</evidence>
<dbReference type="InterPro" id="IPR017441">
    <property type="entry name" value="Protein_kinase_ATP_BS"/>
</dbReference>
<evidence type="ECO:0000313" key="9">
    <source>
        <dbReference type="EMBL" id="PWA85913.1"/>
    </source>
</evidence>
<dbReference type="GO" id="GO:0004714">
    <property type="term" value="F:transmembrane receptor protein tyrosine kinase activity"/>
    <property type="evidence" value="ECO:0007669"/>
    <property type="project" value="InterPro"/>
</dbReference>
<dbReference type="GO" id="GO:0005524">
    <property type="term" value="F:ATP binding"/>
    <property type="evidence" value="ECO:0007669"/>
    <property type="project" value="UniProtKB-UniRule"/>
</dbReference>